<accession>A0A0E9SZT6</accession>
<proteinExistence type="predicted"/>
<dbReference type="EMBL" id="GBXM01061756">
    <property type="protein sequence ID" value="JAH46821.1"/>
    <property type="molecule type" value="Transcribed_RNA"/>
</dbReference>
<reference evidence="1" key="1">
    <citation type="submission" date="2014-11" db="EMBL/GenBank/DDBJ databases">
        <authorList>
            <person name="Amaro Gonzalez C."/>
        </authorList>
    </citation>
    <scope>NUCLEOTIDE SEQUENCE</scope>
</reference>
<organism evidence="1">
    <name type="scientific">Anguilla anguilla</name>
    <name type="common">European freshwater eel</name>
    <name type="synonym">Muraena anguilla</name>
    <dbReference type="NCBI Taxonomy" id="7936"/>
    <lineage>
        <taxon>Eukaryota</taxon>
        <taxon>Metazoa</taxon>
        <taxon>Chordata</taxon>
        <taxon>Craniata</taxon>
        <taxon>Vertebrata</taxon>
        <taxon>Euteleostomi</taxon>
        <taxon>Actinopterygii</taxon>
        <taxon>Neopterygii</taxon>
        <taxon>Teleostei</taxon>
        <taxon>Anguilliformes</taxon>
        <taxon>Anguillidae</taxon>
        <taxon>Anguilla</taxon>
    </lineage>
</organism>
<sequence>MDRVHPLKQGLLWIPYGDTELKQQGGASFVRPVVWAVKKGRPFHSLFKKRPKEQTD</sequence>
<evidence type="ECO:0000313" key="1">
    <source>
        <dbReference type="EMBL" id="JAH46821.1"/>
    </source>
</evidence>
<name>A0A0E9SZT6_ANGAN</name>
<protein>
    <submittedName>
        <fullName evidence="1">Uncharacterized protein</fullName>
    </submittedName>
</protein>
<reference evidence="1" key="2">
    <citation type="journal article" date="2015" name="Fish Shellfish Immunol.">
        <title>Early steps in the European eel (Anguilla anguilla)-Vibrio vulnificus interaction in the gills: Role of the RtxA13 toxin.</title>
        <authorList>
            <person name="Callol A."/>
            <person name="Pajuelo D."/>
            <person name="Ebbesson L."/>
            <person name="Teles M."/>
            <person name="MacKenzie S."/>
            <person name="Amaro C."/>
        </authorList>
    </citation>
    <scope>NUCLEOTIDE SEQUENCE</scope>
</reference>
<dbReference type="AlphaFoldDB" id="A0A0E9SZT6"/>